<accession>A0A7W7ACL5</accession>
<evidence type="ECO:0000313" key="1">
    <source>
        <dbReference type="EMBL" id="MBB4614456.1"/>
    </source>
</evidence>
<organism evidence="1 2">
    <name type="scientific">Novosphingobium taihuense</name>
    <dbReference type="NCBI Taxonomy" id="260085"/>
    <lineage>
        <taxon>Bacteria</taxon>
        <taxon>Pseudomonadati</taxon>
        <taxon>Pseudomonadota</taxon>
        <taxon>Alphaproteobacteria</taxon>
        <taxon>Sphingomonadales</taxon>
        <taxon>Sphingomonadaceae</taxon>
        <taxon>Novosphingobium</taxon>
    </lineage>
</organism>
<dbReference type="RefSeq" id="WP_144904796.1">
    <property type="nucleotide sequence ID" value="NZ_JACHOA010000005.1"/>
</dbReference>
<gene>
    <name evidence="1" type="ORF">GGR37_002743</name>
</gene>
<protein>
    <submittedName>
        <fullName evidence="1">Uncharacterized protein</fullName>
    </submittedName>
</protein>
<dbReference type="EMBL" id="JACHOA010000005">
    <property type="protein sequence ID" value="MBB4614456.1"/>
    <property type="molecule type" value="Genomic_DNA"/>
</dbReference>
<name>A0A7W7ACL5_9SPHN</name>
<dbReference type="Proteomes" id="UP000538566">
    <property type="component" value="Unassembled WGS sequence"/>
</dbReference>
<reference evidence="1 2" key="1">
    <citation type="submission" date="2020-08" db="EMBL/GenBank/DDBJ databases">
        <title>Genomic Encyclopedia of Type Strains, Phase IV (KMG-IV): sequencing the most valuable type-strain genomes for metagenomic binning, comparative biology and taxonomic classification.</title>
        <authorList>
            <person name="Goeker M."/>
        </authorList>
    </citation>
    <scope>NUCLEOTIDE SEQUENCE [LARGE SCALE GENOMIC DNA]</scope>
    <source>
        <strain evidence="1 2">DSM 17507</strain>
    </source>
</reference>
<dbReference type="AlphaFoldDB" id="A0A7W7ACL5"/>
<dbReference type="OrthoDB" id="7582310at2"/>
<proteinExistence type="predicted"/>
<keyword evidence="2" id="KW-1185">Reference proteome</keyword>
<comment type="caution">
    <text evidence="1">The sequence shown here is derived from an EMBL/GenBank/DDBJ whole genome shotgun (WGS) entry which is preliminary data.</text>
</comment>
<sequence length="208" mass="21996">MPAQAQQAPALSAQTHEDLRCSAAFALVSLEQSSGEMLAGWPQLAVRGKRFFADSGEAAMKEGQLSREQVRELIAVEVRALQTASDPDKALADLAKPCVARLDAKVAPLAMPNLSQCAAIFGIAYDEVHGREGMSPAAQDLRTLASVLAAREREALIAAGGTGDDADRKLSEARTAMGGTAADGTAEVDRYEIAHCYDLAKPAEKSHY</sequence>
<evidence type="ECO:0000313" key="2">
    <source>
        <dbReference type="Proteomes" id="UP000538566"/>
    </source>
</evidence>